<dbReference type="InterPro" id="IPR003265">
    <property type="entry name" value="HhH-GPD_domain"/>
</dbReference>
<dbReference type="SMART" id="SM00478">
    <property type="entry name" value="ENDO3c"/>
    <property type="match status" value="1"/>
</dbReference>
<evidence type="ECO:0000256" key="1">
    <source>
        <dbReference type="SAM" id="MobiDB-lite"/>
    </source>
</evidence>
<dbReference type="PANTHER" id="PTHR47203">
    <property type="match status" value="1"/>
</dbReference>
<dbReference type="AlphaFoldDB" id="A0A2S4VN99"/>
<comment type="caution">
    <text evidence="3">The sequence shown here is derived from an EMBL/GenBank/DDBJ whole genome shotgun (WGS) entry which is preliminary data.</text>
</comment>
<evidence type="ECO:0000313" key="3">
    <source>
        <dbReference type="EMBL" id="POW10908.1"/>
    </source>
</evidence>
<name>A0A2S4VN99_9BASI</name>
<dbReference type="SUPFAM" id="SSF48150">
    <property type="entry name" value="DNA-glycosylase"/>
    <property type="match status" value="1"/>
</dbReference>
<evidence type="ECO:0000313" key="4">
    <source>
        <dbReference type="Proteomes" id="UP000239156"/>
    </source>
</evidence>
<sequence>MTQTNGETDSILPVSHRHHEASEPSGSGKDAKPDTAHSRQFTSKPTISDCQQVCSLLAEVEGGFPVRPTRLMGATEEDEQKGSLGGSIARECGEVDEVLDSLVRTILSQHTSQANSIRAKQALDKHFGTGNYQAIRIATVPSISSILQNARVGLASRNLKRSMNFLTISILISILPIPRIHSLSPRLRGHGRLELRDHSLRHPFCPHGSVNRFVIERASFKGVGAKTASCVMLFCLGRNFFPVDTLAWIPPTSTRESAFKHLNQTVPDDLKYPLHILLFKHAQHCSICKRINTSQNHNQSTLPSPSHKIGVLSRKNLSHKKASKAKALCPLQALFLWN</sequence>
<feature type="domain" description="HhH-GPD" evidence="2">
    <location>
        <begin position="107"/>
        <end position="284"/>
    </location>
</feature>
<dbReference type="CDD" id="cd00056">
    <property type="entry name" value="ENDO3c"/>
    <property type="match status" value="1"/>
</dbReference>
<organism evidence="3 4">
    <name type="scientific">Puccinia striiformis</name>
    <dbReference type="NCBI Taxonomy" id="27350"/>
    <lineage>
        <taxon>Eukaryota</taxon>
        <taxon>Fungi</taxon>
        <taxon>Dikarya</taxon>
        <taxon>Basidiomycota</taxon>
        <taxon>Pucciniomycotina</taxon>
        <taxon>Pucciniomycetes</taxon>
        <taxon>Pucciniales</taxon>
        <taxon>Pucciniaceae</taxon>
        <taxon>Puccinia</taxon>
    </lineage>
</organism>
<dbReference type="EMBL" id="PKSL01000042">
    <property type="protein sequence ID" value="POW10908.1"/>
    <property type="molecule type" value="Genomic_DNA"/>
</dbReference>
<dbReference type="Gene3D" id="1.10.1670.10">
    <property type="entry name" value="Helix-hairpin-Helix base-excision DNA repair enzymes (C-terminal)"/>
    <property type="match status" value="1"/>
</dbReference>
<dbReference type="GO" id="GO:0000702">
    <property type="term" value="F:oxidized base lesion DNA N-glycosylase activity"/>
    <property type="evidence" value="ECO:0007669"/>
    <property type="project" value="UniProtKB-ARBA"/>
</dbReference>
<dbReference type="InterPro" id="IPR011257">
    <property type="entry name" value="DNA_glycosylase"/>
</dbReference>
<feature type="region of interest" description="Disordered" evidence="1">
    <location>
        <begin position="1"/>
        <end position="44"/>
    </location>
</feature>
<keyword evidence="4" id="KW-1185">Reference proteome</keyword>
<gene>
    <name evidence="3" type="ORF">PSTT_05636</name>
</gene>
<dbReference type="Gene3D" id="1.10.340.30">
    <property type="entry name" value="Hypothetical protein, domain 2"/>
    <property type="match status" value="2"/>
</dbReference>
<dbReference type="InterPro" id="IPR023170">
    <property type="entry name" value="HhH_base_excis_C"/>
</dbReference>
<evidence type="ECO:0000259" key="2">
    <source>
        <dbReference type="SMART" id="SM00478"/>
    </source>
</evidence>
<protein>
    <recommendedName>
        <fullName evidence="2">HhH-GPD domain-containing protein</fullName>
    </recommendedName>
</protein>
<dbReference type="PANTHER" id="PTHR47203:SF1">
    <property type="entry name" value="HYPOTHETICAL BASE EXCISION DNA REPAIR PROTEIN (EUROFUNG)"/>
    <property type="match status" value="1"/>
</dbReference>
<dbReference type="GO" id="GO:0006285">
    <property type="term" value="P:base-excision repair, AP site formation"/>
    <property type="evidence" value="ECO:0007669"/>
    <property type="project" value="UniProtKB-ARBA"/>
</dbReference>
<proteinExistence type="predicted"/>
<dbReference type="VEuPathDB" id="FungiDB:PSTT_05636"/>
<accession>A0A2S4VN99</accession>
<dbReference type="Proteomes" id="UP000239156">
    <property type="component" value="Unassembled WGS sequence"/>
</dbReference>
<reference evidence="3" key="1">
    <citation type="submission" date="2017-12" db="EMBL/GenBank/DDBJ databases">
        <title>Gene loss provides genomic basis for host adaptation in cereal stripe rust fungi.</title>
        <authorList>
            <person name="Xia C."/>
        </authorList>
    </citation>
    <scope>NUCLEOTIDE SEQUENCE [LARGE SCALE GENOMIC DNA]</scope>
    <source>
        <strain evidence="3">93-210</strain>
    </source>
</reference>